<organism evidence="1 2">
    <name type="scientific">Prevotella dentalis (strain ATCC 49559 / DSM 3688 / JCM 13448 / NCTC 12043 / ES 2772)</name>
    <name type="common">Mitsuokella dentalis</name>
    <dbReference type="NCBI Taxonomy" id="908937"/>
    <lineage>
        <taxon>Bacteria</taxon>
        <taxon>Pseudomonadati</taxon>
        <taxon>Bacteroidota</taxon>
        <taxon>Bacteroidia</taxon>
        <taxon>Bacteroidales</taxon>
        <taxon>Prevotellaceae</taxon>
        <taxon>Prevotella</taxon>
    </lineage>
</organism>
<keyword evidence="2" id="KW-1185">Reference proteome</keyword>
<dbReference type="KEGG" id="pdt:Prede_1881"/>
<gene>
    <name evidence="1" type="ordered locus">Prede_1881</name>
</gene>
<evidence type="ECO:0000313" key="1">
    <source>
        <dbReference type="EMBL" id="AGB29163.1"/>
    </source>
</evidence>
<reference evidence="1" key="1">
    <citation type="submission" date="2012-02" db="EMBL/GenBank/DDBJ databases">
        <title>Complete sequence of chromosome 2 of Prevotella dentalis DSM 3688.</title>
        <authorList>
            <consortium name="US DOE Joint Genome Institute (JGI-PGF)"/>
            <person name="Lucas S."/>
            <person name="Copeland A."/>
            <person name="Lapidus A."/>
            <person name="Glavina del Rio T."/>
            <person name="Dalin E."/>
            <person name="Tice H."/>
            <person name="Bruce D."/>
            <person name="Goodwin L."/>
            <person name="Pitluck S."/>
            <person name="Peters L."/>
            <person name="Mikhailova N."/>
            <person name="Chertkov O."/>
            <person name="Kyrpides N."/>
            <person name="Mavromatis K."/>
            <person name="Ivanova N."/>
            <person name="Brettin T."/>
            <person name="Detter J.C."/>
            <person name="Han C."/>
            <person name="Larimer F."/>
            <person name="Land M."/>
            <person name="Hauser L."/>
            <person name="Markowitz V."/>
            <person name="Cheng J.-F."/>
            <person name="Hugenholtz P."/>
            <person name="Woyke T."/>
            <person name="Wu D."/>
            <person name="Gronow S."/>
            <person name="Wellnitz S."/>
            <person name="Brambilla E."/>
            <person name="Klenk H.-P."/>
            <person name="Eisen J.A."/>
        </authorList>
    </citation>
    <scope>NUCLEOTIDE SEQUENCE [LARGE SCALE GENOMIC DNA]</scope>
    <source>
        <strain evidence="1">DSM 3688</strain>
    </source>
</reference>
<evidence type="ECO:0000313" key="2">
    <source>
        <dbReference type="Proteomes" id="UP000010862"/>
    </source>
</evidence>
<protein>
    <submittedName>
        <fullName evidence="1">Uncharacterized protein</fullName>
    </submittedName>
</protein>
<dbReference type="Proteomes" id="UP000010862">
    <property type="component" value="Chromosome 2"/>
</dbReference>
<name>L0JE76_PREDD</name>
<dbReference type="HOGENOM" id="CLU_3404817_0_0_10"/>
<dbReference type="AlphaFoldDB" id="L0JE76"/>
<accession>L0JE76</accession>
<dbReference type="EMBL" id="CP003369">
    <property type="protein sequence ID" value="AGB29163.1"/>
    <property type="molecule type" value="Genomic_DNA"/>
</dbReference>
<sequence length="30" mass="3379">MQAQAFKNIVKKGFSFSFLSIFNGKSVLLQ</sequence>
<dbReference type="PATRIC" id="fig|908937.9.peg.1999"/>
<proteinExistence type="predicted"/>